<keyword evidence="12" id="KW-1185">Reference proteome</keyword>
<organism evidence="11 12">
    <name type="scientific">Mortierella polycephala</name>
    <dbReference type="NCBI Taxonomy" id="41804"/>
    <lineage>
        <taxon>Eukaryota</taxon>
        <taxon>Fungi</taxon>
        <taxon>Fungi incertae sedis</taxon>
        <taxon>Mucoromycota</taxon>
        <taxon>Mortierellomycotina</taxon>
        <taxon>Mortierellomycetes</taxon>
        <taxon>Mortierellales</taxon>
        <taxon>Mortierellaceae</taxon>
        <taxon>Mortierella</taxon>
    </lineage>
</organism>
<proteinExistence type="inferred from homology"/>
<evidence type="ECO:0000256" key="5">
    <source>
        <dbReference type="ARBA" id="ARBA00022729"/>
    </source>
</evidence>
<keyword evidence="11" id="KW-0808">Transferase</keyword>
<evidence type="ECO:0000256" key="7">
    <source>
        <dbReference type="ARBA" id="ARBA00022989"/>
    </source>
</evidence>
<accession>A0A9P6Q7Z9</accession>
<keyword evidence="6" id="KW-0256">Endoplasmic reticulum</keyword>
<feature type="chain" id="PRO_5040255789" evidence="10">
    <location>
        <begin position="29"/>
        <end position="333"/>
    </location>
</feature>
<dbReference type="GO" id="GO:0008250">
    <property type="term" value="C:oligosaccharyltransferase complex"/>
    <property type="evidence" value="ECO:0007669"/>
    <property type="project" value="TreeGrafter"/>
</dbReference>
<dbReference type="SUPFAM" id="SSF52833">
    <property type="entry name" value="Thioredoxin-like"/>
    <property type="match status" value="1"/>
</dbReference>
<dbReference type="Gene3D" id="3.40.30.10">
    <property type="entry name" value="Glutaredoxin"/>
    <property type="match status" value="1"/>
</dbReference>
<keyword evidence="7 9" id="KW-1133">Transmembrane helix</keyword>
<evidence type="ECO:0000256" key="9">
    <source>
        <dbReference type="SAM" id="Phobius"/>
    </source>
</evidence>
<feature type="signal peptide" evidence="10">
    <location>
        <begin position="1"/>
        <end position="28"/>
    </location>
</feature>
<evidence type="ECO:0000256" key="4">
    <source>
        <dbReference type="ARBA" id="ARBA00022692"/>
    </source>
</evidence>
<dbReference type="OrthoDB" id="67566at2759"/>
<dbReference type="PANTHER" id="PTHR12692">
    <property type="entry name" value="DOLICHYL-DIPHOSPHOOLIGOSACCHARIDE--PROTEIN GLYCOSYLTRANSFERASE-RELATED"/>
    <property type="match status" value="1"/>
</dbReference>
<evidence type="ECO:0000313" key="11">
    <source>
        <dbReference type="EMBL" id="KAG0261471.1"/>
    </source>
</evidence>
<dbReference type="EMBL" id="JAAAJA010000124">
    <property type="protein sequence ID" value="KAG0261471.1"/>
    <property type="molecule type" value="Genomic_DNA"/>
</dbReference>
<keyword evidence="4 9" id="KW-0812">Transmembrane</keyword>
<keyword evidence="5 10" id="KW-0732">Signal</keyword>
<feature type="transmembrane region" description="Helical" evidence="9">
    <location>
        <begin position="300"/>
        <end position="320"/>
    </location>
</feature>
<evidence type="ECO:0000256" key="8">
    <source>
        <dbReference type="ARBA" id="ARBA00023136"/>
    </source>
</evidence>
<dbReference type="Proteomes" id="UP000726737">
    <property type="component" value="Unassembled WGS sequence"/>
</dbReference>
<dbReference type="PANTHER" id="PTHR12692:SF0">
    <property type="entry name" value="GH11935P"/>
    <property type="match status" value="1"/>
</dbReference>
<evidence type="ECO:0000256" key="1">
    <source>
        <dbReference type="ARBA" id="ARBA00002791"/>
    </source>
</evidence>
<comment type="similarity">
    <text evidence="3">Belongs to the OST3/OST6 family.</text>
</comment>
<comment type="caution">
    <text evidence="11">The sequence shown here is derived from an EMBL/GenBank/DDBJ whole genome shotgun (WGS) entry which is preliminary data.</text>
</comment>
<evidence type="ECO:0000313" key="12">
    <source>
        <dbReference type="Proteomes" id="UP000726737"/>
    </source>
</evidence>
<name>A0A9P6Q7Z9_9FUNG</name>
<protein>
    <submittedName>
        <fullName evidence="11">Oligosaccharyl transferase subunit ost3/OST6</fullName>
    </submittedName>
</protein>
<dbReference type="CDD" id="cd02961">
    <property type="entry name" value="PDI_a_family"/>
    <property type="match status" value="1"/>
</dbReference>
<dbReference type="AlphaFoldDB" id="A0A9P6Q7Z9"/>
<dbReference type="GO" id="GO:0018279">
    <property type="term" value="P:protein N-linked glycosylation via asparagine"/>
    <property type="evidence" value="ECO:0007669"/>
    <property type="project" value="TreeGrafter"/>
</dbReference>
<dbReference type="InterPro" id="IPR021149">
    <property type="entry name" value="OligosaccharylTrfase_OST3/OST6"/>
</dbReference>
<comment type="function">
    <text evidence="1">Subunit of the oligosaccharyl transferase (OST) complex that catalyzes the initial transfer of a defined glycan (Glc(3)Man(9)GlcNAc(2) in eukaryotes) from the lipid carrier dolichol-pyrophosphate to an asparagine residue within an Asn-X-Ser/Thr consensus motif in nascent polypeptide chains, the first step in protein N-glycosylation. N-glycosylation occurs cotranslationally and the complex associates with the Sec61 complex at the channel-forming translocon complex that mediates protein translocation across the endoplasmic reticulum (ER). All subunits are required for a maximal enzyme activity.</text>
</comment>
<feature type="transmembrane region" description="Helical" evidence="9">
    <location>
        <begin position="188"/>
        <end position="206"/>
    </location>
</feature>
<evidence type="ECO:0000256" key="10">
    <source>
        <dbReference type="SAM" id="SignalP"/>
    </source>
</evidence>
<reference evidence="11" key="1">
    <citation type="journal article" date="2020" name="Fungal Divers.">
        <title>Resolving the Mortierellaceae phylogeny through synthesis of multi-gene phylogenetics and phylogenomics.</title>
        <authorList>
            <person name="Vandepol N."/>
            <person name="Liber J."/>
            <person name="Desiro A."/>
            <person name="Na H."/>
            <person name="Kennedy M."/>
            <person name="Barry K."/>
            <person name="Grigoriev I.V."/>
            <person name="Miller A.N."/>
            <person name="O'Donnell K."/>
            <person name="Stajich J.E."/>
            <person name="Bonito G."/>
        </authorList>
    </citation>
    <scope>NUCLEOTIDE SEQUENCE</scope>
    <source>
        <strain evidence="11">KOD948</strain>
    </source>
</reference>
<evidence type="ECO:0000256" key="6">
    <source>
        <dbReference type="ARBA" id="ARBA00022824"/>
    </source>
</evidence>
<evidence type="ECO:0000256" key="3">
    <source>
        <dbReference type="ARBA" id="ARBA00009561"/>
    </source>
</evidence>
<gene>
    <name evidence="11" type="primary">OST3_1</name>
    <name evidence="11" type="ORF">BG011_000998</name>
</gene>
<dbReference type="GO" id="GO:0016740">
    <property type="term" value="F:transferase activity"/>
    <property type="evidence" value="ECO:0007669"/>
    <property type="project" value="UniProtKB-KW"/>
</dbReference>
<dbReference type="InterPro" id="IPR036249">
    <property type="entry name" value="Thioredoxin-like_sf"/>
</dbReference>
<comment type="subcellular location">
    <subcellularLocation>
        <location evidence="2">Endoplasmic reticulum membrane</location>
        <topology evidence="2">Multi-pass membrane protein</topology>
    </subcellularLocation>
</comment>
<evidence type="ECO:0000256" key="2">
    <source>
        <dbReference type="ARBA" id="ARBA00004477"/>
    </source>
</evidence>
<feature type="transmembrane region" description="Helical" evidence="9">
    <location>
        <begin position="270"/>
        <end position="288"/>
    </location>
</feature>
<feature type="transmembrane region" description="Helical" evidence="9">
    <location>
        <begin position="218"/>
        <end position="236"/>
    </location>
</feature>
<dbReference type="Pfam" id="PF04756">
    <property type="entry name" value="OST3_OST6"/>
    <property type="match status" value="1"/>
</dbReference>
<keyword evidence="8 9" id="KW-0472">Membrane</keyword>
<sequence length="333" mass="37157">MGRLSRTFFQFLALALVAILLASGTTDAQDAELLATKVTKLRVKAEKTKGTIELDANAFDQAMAKPRNYSMVVLFTAMSPEFQCVPCKNFDPEYRLVAAGWSKIPDKSQLFFGVLDFKEGQSIFQKFNMNSAPSVLYFPATDSLASVPPFDRYDFGKSGFQAEAFAGWLGARSGIQLKVQRPFDFVDFALKVLGVIGLVASVHIIYSRAGKIIRSKYLWAALSLFTIFVMISGHMWNQIRHPPYTMPGRDGRPGFIAAGFQNQFGLETQIVAIMYAVLCGGVISLISSVPRIENPAKQRIAVWIWMAVIGIMFSILIQFFRLKNPSYPFRLLL</sequence>